<evidence type="ECO:0000256" key="3">
    <source>
        <dbReference type="ARBA" id="ARBA00022729"/>
    </source>
</evidence>
<dbReference type="SUPFAM" id="SSF53850">
    <property type="entry name" value="Periplasmic binding protein-like II"/>
    <property type="match status" value="1"/>
</dbReference>
<evidence type="ECO:0000313" key="6">
    <source>
        <dbReference type="EMBL" id="MBW7453027.1"/>
    </source>
</evidence>
<comment type="similarity">
    <text evidence="1">Belongs to the bacterial solute-binding protein 1 family.</text>
</comment>
<organism evidence="6 7">
    <name type="scientific">Paenibacillus sepulcri</name>
    <dbReference type="NCBI Taxonomy" id="359917"/>
    <lineage>
        <taxon>Bacteria</taxon>
        <taxon>Bacillati</taxon>
        <taxon>Bacillota</taxon>
        <taxon>Bacilli</taxon>
        <taxon>Bacillales</taxon>
        <taxon>Paenibacillaceae</taxon>
        <taxon>Paenibacillus</taxon>
    </lineage>
</organism>
<evidence type="ECO:0000256" key="4">
    <source>
        <dbReference type="SAM" id="MobiDB-lite"/>
    </source>
</evidence>
<name>A0ABS7BWJ2_9BACL</name>
<gene>
    <name evidence="6" type="ORF">K0U00_03090</name>
</gene>
<evidence type="ECO:0000313" key="7">
    <source>
        <dbReference type="Proteomes" id="UP001519887"/>
    </source>
</evidence>
<comment type="caution">
    <text evidence="6">The sequence shown here is derived from an EMBL/GenBank/DDBJ whole genome shotgun (WGS) entry which is preliminary data.</text>
</comment>
<dbReference type="PANTHER" id="PTHR30061">
    <property type="entry name" value="MALTOSE-BINDING PERIPLASMIC PROTEIN"/>
    <property type="match status" value="1"/>
</dbReference>
<protein>
    <submittedName>
        <fullName evidence="6">ABC transporter substrate-binding protein</fullName>
    </submittedName>
</protein>
<dbReference type="InterPro" id="IPR006059">
    <property type="entry name" value="SBP"/>
</dbReference>
<sequence length="457" mass="51155">MKVRIRSWVLPLFAVLLAISVVACSSSSTPAGTSETDDASANEEPANSSADGKVVEVTYWHMWTSDWKKLIDSLVAEFNETHPNIKVNALSITGDANAKFLTAQAGGDPPDVMTQWNQIIPSWAEKGAILSLKDYIDGSAPDLGDWMYPIVREIGTYNGEMYAVPFSMNTFAMLYNKDVLEAEGFDPEKPPLTVQELDAMQDKLWKTDDRGFIQRVGFMPSWLTQWTAPFGGSWADAEGNPTATDPNNLAALEWFQSYAEKFDPTKVAAFNKSNTSNVNAAWPFLSGKQVFAVDGMWRLVDLQKYAPDLKYGVTPLPYPVENGKPNATWVNGNYNIIPAKAKHPKEAWEFILWLTGYHNEEWAASMLSKGGWIPASPKITEQQPYQDYLNEIPARRSFVDLLSSENAVITPLIPDQQYYWDRAVKAEEDVMTGKKDPKKALEDLQKEIENEISKNTK</sequence>
<dbReference type="PROSITE" id="PS51257">
    <property type="entry name" value="PROKAR_LIPOPROTEIN"/>
    <property type="match status" value="1"/>
</dbReference>
<proteinExistence type="inferred from homology"/>
<evidence type="ECO:0000256" key="5">
    <source>
        <dbReference type="SAM" id="SignalP"/>
    </source>
</evidence>
<dbReference type="Gene3D" id="3.40.190.10">
    <property type="entry name" value="Periplasmic binding protein-like II"/>
    <property type="match status" value="2"/>
</dbReference>
<dbReference type="CDD" id="cd14748">
    <property type="entry name" value="PBP2_UgpB"/>
    <property type="match status" value="1"/>
</dbReference>
<dbReference type="Pfam" id="PF01547">
    <property type="entry name" value="SBP_bac_1"/>
    <property type="match status" value="1"/>
</dbReference>
<dbReference type="PANTHER" id="PTHR30061:SF50">
    <property type="entry name" value="MALTOSE_MALTODEXTRIN-BINDING PERIPLASMIC PROTEIN"/>
    <property type="match status" value="1"/>
</dbReference>
<feature type="chain" id="PRO_5047133995" evidence="5">
    <location>
        <begin position="24"/>
        <end position="457"/>
    </location>
</feature>
<accession>A0ABS7BWJ2</accession>
<feature type="signal peptide" evidence="5">
    <location>
        <begin position="1"/>
        <end position="23"/>
    </location>
</feature>
<dbReference type="Proteomes" id="UP001519887">
    <property type="component" value="Unassembled WGS sequence"/>
</dbReference>
<keyword evidence="3 5" id="KW-0732">Signal</keyword>
<evidence type="ECO:0000256" key="1">
    <source>
        <dbReference type="ARBA" id="ARBA00008520"/>
    </source>
</evidence>
<feature type="region of interest" description="Disordered" evidence="4">
    <location>
        <begin position="28"/>
        <end position="49"/>
    </location>
</feature>
<dbReference type="EMBL" id="JAHZIK010000034">
    <property type="protein sequence ID" value="MBW7453027.1"/>
    <property type="molecule type" value="Genomic_DNA"/>
</dbReference>
<keyword evidence="7" id="KW-1185">Reference proteome</keyword>
<keyword evidence="2" id="KW-0813">Transport</keyword>
<dbReference type="RefSeq" id="WP_210039474.1">
    <property type="nucleotide sequence ID" value="NZ_JBHLVU010000005.1"/>
</dbReference>
<reference evidence="6 7" key="1">
    <citation type="submission" date="2021-07" db="EMBL/GenBank/DDBJ databases">
        <title>Paenibacillus radiodurans sp. nov., isolated from the southeastern edge of Tengger Desert.</title>
        <authorList>
            <person name="Zhang G."/>
        </authorList>
    </citation>
    <scope>NUCLEOTIDE SEQUENCE [LARGE SCALE GENOMIC DNA]</scope>
    <source>
        <strain evidence="6 7">CCM 7311</strain>
    </source>
</reference>
<evidence type="ECO:0000256" key="2">
    <source>
        <dbReference type="ARBA" id="ARBA00022448"/>
    </source>
</evidence>